<gene>
    <name evidence="2" type="ORF">MEBOL_002428</name>
</gene>
<feature type="compositionally biased region" description="Basic and acidic residues" evidence="1">
    <location>
        <begin position="50"/>
        <end position="66"/>
    </location>
</feature>
<protein>
    <submittedName>
        <fullName evidence="2">Uncharacterized protein</fullName>
    </submittedName>
</protein>
<reference evidence="2 3" key="1">
    <citation type="submission" date="2017-06" db="EMBL/GenBank/DDBJ databases">
        <authorList>
            <person name="Kim H.J."/>
            <person name="Triplett B.A."/>
        </authorList>
    </citation>
    <scope>NUCLEOTIDE SEQUENCE [LARGE SCALE GENOMIC DNA]</scope>
    <source>
        <strain evidence="2 3">DSM 14713</strain>
    </source>
</reference>
<accession>A0A250IAU1</accession>
<feature type="compositionally biased region" description="Low complexity" evidence="1">
    <location>
        <begin position="9"/>
        <end position="26"/>
    </location>
</feature>
<dbReference type="KEGG" id="mbd:MEBOL_002428"/>
<organism evidence="2 3">
    <name type="scientific">Melittangium boletus DSM 14713</name>
    <dbReference type="NCBI Taxonomy" id="1294270"/>
    <lineage>
        <taxon>Bacteria</taxon>
        <taxon>Pseudomonadati</taxon>
        <taxon>Myxococcota</taxon>
        <taxon>Myxococcia</taxon>
        <taxon>Myxococcales</taxon>
        <taxon>Cystobacterineae</taxon>
        <taxon>Archangiaceae</taxon>
        <taxon>Melittangium</taxon>
    </lineage>
</organism>
<evidence type="ECO:0000313" key="3">
    <source>
        <dbReference type="Proteomes" id="UP000217289"/>
    </source>
</evidence>
<dbReference type="EMBL" id="CP022163">
    <property type="protein sequence ID" value="ATB28979.1"/>
    <property type="molecule type" value="Genomic_DNA"/>
</dbReference>
<feature type="compositionally biased region" description="Polar residues" evidence="1">
    <location>
        <begin position="27"/>
        <end position="37"/>
    </location>
</feature>
<evidence type="ECO:0000313" key="2">
    <source>
        <dbReference type="EMBL" id="ATB28979.1"/>
    </source>
</evidence>
<feature type="region of interest" description="Disordered" evidence="1">
    <location>
        <begin position="1"/>
        <end position="122"/>
    </location>
</feature>
<sequence length="122" mass="12991">MSTATAEVTASRTPTAPSGTTPASTSEIKVQAQSEQVLSSPHHSHLRRPSGGERRKPVSMIRDEARSTTIRRKPGQPHDKGASTAKRRSRAKGASADAKKKSTRNAGRMWASGRYSGSLAVP</sequence>
<dbReference type="Proteomes" id="UP000217289">
    <property type="component" value="Chromosome"/>
</dbReference>
<keyword evidence="3" id="KW-1185">Reference proteome</keyword>
<name>A0A250IAU1_9BACT</name>
<proteinExistence type="predicted"/>
<evidence type="ECO:0000256" key="1">
    <source>
        <dbReference type="SAM" id="MobiDB-lite"/>
    </source>
</evidence>
<dbReference type="AlphaFoldDB" id="A0A250IAU1"/>